<dbReference type="EMBL" id="JAIFRP010000030">
    <property type="protein sequence ID" value="KAK2582956.1"/>
    <property type="molecule type" value="Genomic_DNA"/>
</dbReference>
<dbReference type="PROSITE" id="PS50294">
    <property type="entry name" value="WD_REPEATS_REGION"/>
    <property type="match status" value="1"/>
</dbReference>
<reference evidence="4" key="2">
    <citation type="journal article" date="2023" name="Commun. Biol.">
        <title>Intrasexual cuticular hydrocarbon dimorphism in a wasp sheds light on hydrocarbon biosynthesis genes in Hymenoptera.</title>
        <authorList>
            <person name="Moris V.C."/>
            <person name="Podsiadlowski L."/>
            <person name="Martin S."/>
            <person name="Oeyen J.P."/>
            <person name="Donath A."/>
            <person name="Petersen M."/>
            <person name="Wilbrandt J."/>
            <person name="Misof B."/>
            <person name="Liedtke D."/>
            <person name="Thamm M."/>
            <person name="Scheiner R."/>
            <person name="Schmitt T."/>
            <person name="Niehuis O."/>
        </authorList>
    </citation>
    <scope>NUCLEOTIDE SEQUENCE</scope>
    <source>
        <strain evidence="4">GBR_01_08_01A</strain>
    </source>
</reference>
<dbReference type="AlphaFoldDB" id="A0AAD9RNK8"/>
<feature type="repeat" description="WD" evidence="3">
    <location>
        <begin position="279"/>
        <end position="321"/>
    </location>
</feature>
<evidence type="ECO:0000256" key="3">
    <source>
        <dbReference type="PROSITE-ProRule" id="PRU00221"/>
    </source>
</evidence>
<comment type="caution">
    <text evidence="4">The sequence shown here is derived from an EMBL/GenBank/DDBJ whole genome shotgun (WGS) entry which is preliminary data.</text>
</comment>
<dbReference type="InterPro" id="IPR036322">
    <property type="entry name" value="WD40_repeat_dom_sf"/>
</dbReference>
<keyword evidence="5" id="KW-1185">Reference proteome</keyword>
<dbReference type="InterPro" id="IPR001680">
    <property type="entry name" value="WD40_rpt"/>
</dbReference>
<reference evidence="4" key="1">
    <citation type="submission" date="2021-08" db="EMBL/GenBank/DDBJ databases">
        <authorList>
            <person name="Misof B."/>
            <person name="Oliver O."/>
            <person name="Podsiadlowski L."/>
            <person name="Donath A."/>
            <person name="Peters R."/>
            <person name="Mayer C."/>
            <person name="Rust J."/>
            <person name="Gunkel S."/>
            <person name="Lesny P."/>
            <person name="Martin S."/>
            <person name="Oeyen J.P."/>
            <person name="Petersen M."/>
            <person name="Panagiotis P."/>
            <person name="Wilbrandt J."/>
            <person name="Tanja T."/>
        </authorList>
    </citation>
    <scope>NUCLEOTIDE SEQUENCE</scope>
    <source>
        <strain evidence="4">GBR_01_08_01A</strain>
        <tissue evidence="4">Thorax + abdomen</tissue>
    </source>
</reference>
<evidence type="ECO:0000256" key="1">
    <source>
        <dbReference type="ARBA" id="ARBA00022574"/>
    </source>
</evidence>
<evidence type="ECO:0000313" key="5">
    <source>
        <dbReference type="Proteomes" id="UP001258017"/>
    </source>
</evidence>
<organism evidence="4 5">
    <name type="scientific">Odynerus spinipes</name>
    <dbReference type="NCBI Taxonomy" id="1348599"/>
    <lineage>
        <taxon>Eukaryota</taxon>
        <taxon>Metazoa</taxon>
        <taxon>Ecdysozoa</taxon>
        <taxon>Arthropoda</taxon>
        <taxon>Hexapoda</taxon>
        <taxon>Insecta</taxon>
        <taxon>Pterygota</taxon>
        <taxon>Neoptera</taxon>
        <taxon>Endopterygota</taxon>
        <taxon>Hymenoptera</taxon>
        <taxon>Apocrita</taxon>
        <taxon>Aculeata</taxon>
        <taxon>Vespoidea</taxon>
        <taxon>Vespidae</taxon>
        <taxon>Eumeninae</taxon>
        <taxon>Odynerus</taxon>
    </lineage>
</organism>
<keyword evidence="2" id="KW-0677">Repeat</keyword>
<dbReference type="Proteomes" id="UP001258017">
    <property type="component" value="Unassembled WGS sequence"/>
</dbReference>
<name>A0AAD9RNK8_9HYME</name>
<gene>
    <name evidence="4" type="ORF">KPH14_009013</name>
</gene>
<sequence>MAASPPDPKYLLRGNMGCVHSLLFQINSDVEHLFVGCASGKIYVWDLKKNRILTEIEAGTDPCLTLHNISDKNLLVQQKCGSIKIYNPSDSHWMISKTINHDYHSFCRNLNRCQVLAEDTIITALRDSNVGLYSLRSSNLELTLDSSLIPVSKKLGEVMAIKPLPGMDQKVLVAYEVGLLVLWDIKAKKVLHYMDIEPYPMALDFETLHMQLIIGSPSEKLQVFNLSSDTLTNKCTLTLKNPGTSVINIRPDAKIFTVGNWDGRLRLFSCKTLKQLAVLDHHRSTVHDVTYSPHYVESYNCKYIMAAAGKDGYVSLWDIYN</sequence>
<dbReference type="Pfam" id="PF00400">
    <property type="entry name" value="WD40"/>
    <property type="match status" value="1"/>
</dbReference>
<dbReference type="PANTHER" id="PTHR19854">
    <property type="entry name" value="TRANSDUCIN BETA-LIKE 3"/>
    <property type="match status" value="1"/>
</dbReference>
<proteinExistence type="predicted"/>
<dbReference type="Gene3D" id="2.130.10.10">
    <property type="entry name" value="YVTN repeat-like/Quinoprotein amine dehydrogenase"/>
    <property type="match status" value="2"/>
</dbReference>
<evidence type="ECO:0000256" key="2">
    <source>
        <dbReference type="ARBA" id="ARBA00022737"/>
    </source>
</evidence>
<keyword evidence="1 3" id="KW-0853">WD repeat</keyword>
<dbReference type="InterPro" id="IPR019775">
    <property type="entry name" value="WD40_repeat_CS"/>
</dbReference>
<dbReference type="InterPro" id="IPR015943">
    <property type="entry name" value="WD40/YVTN_repeat-like_dom_sf"/>
</dbReference>
<evidence type="ECO:0008006" key="6">
    <source>
        <dbReference type="Google" id="ProtNLM"/>
    </source>
</evidence>
<protein>
    <recommendedName>
        <fullName evidence="6">Guanine nucleotide-binding protein subunit beta-like protein 1</fullName>
    </recommendedName>
</protein>
<dbReference type="SUPFAM" id="SSF50978">
    <property type="entry name" value="WD40 repeat-like"/>
    <property type="match status" value="1"/>
</dbReference>
<accession>A0AAD9RNK8</accession>
<dbReference type="SMART" id="SM00320">
    <property type="entry name" value="WD40"/>
    <property type="match status" value="3"/>
</dbReference>
<dbReference type="PROSITE" id="PS00678">
    <property type="entry name" value="WD_REPEATS_1"/>
    <property type="match status" value="1"/>
</dbReference>
<dbReference type="PROSITE" id="PS50082">
    <property type="entry name" value="WD_REPEATS_2"/>
    <property type="match status" value="1"/>
</dbReference>
<dbReference type="PANTHER" id="PTHR19854:SF1">
    <property type="entry name" value="GUANINE NUCLEOTIDE-BINDING PROTEIN SUBUNIT BETA-LIKE PROTEIN 1"/>
    <property type="match status" value="1"/>
</dbReference>
<evidence type="ECO:0000313" key="4">
    <source>
        <dbReference type="EMBL" id="KAK2582956.1"/>
    </source>
</evidence>